<keyword evidence="5" id="KW-1185">Reference proteome</keyword>
<dbReference type="PANTHER" id="PTHR45639">
    <property type="entry name" value="HSC70CB, ISOFORM G-RELATED"/>
    <property type="match status" value="1"/>
</dbReference>
<dbReference type="PRINTS" id="PR00301">
    <property type="entry name" value="HEATSHOCK70"/>
</dbReference>
<dbReference type="Gene3D" id="3.30.420.40">
    <property type="match status" value="2"/>
</dbReference>
<dbReference type="OrthoDB" id="29851at2759"/>
<protein>
    <submittedName>
        <fullName evidence="4">BA75_01516T0</fullName>
    </submittedName>
</protein>
<dbReference type="InterPro" id="IPR013126">
    <property type="entry name" value="Hsp_70_fam"/>
</dbReference>
<proteinExistence type="inferred from homology"/>
<dbReference type="GO" id="GO:0005829">
    <property type="term" value="C:cytosol"/>
    <property type="evidence" value="ECO:0007669"/>
    <property type="project" value="TreeGrafter"/>
</dbReference>
<reference evidence="4 5" key="1">
    <citation type="submission" date="2016-02" db="EMBL/GenBank/DDBJ databases">
        <title>Comparative genomic and transcriptomic foundation for Pichia pastoris.</title>
        <authorList>
            <person name="Love K.R."/>
            <person name="Shah K.A."/>
            <person name="Whittaker C.A."/>
            <person name="Wu J."/>
            <person name="Bartlett M.C."/>
            <person name="Ma D."/>
            <person name="Leeson R.L."/>
            <person name="Priest M."/>
            <person name="Young S.K."/>
            <person name="Love J.C."/>
        </authorList>
    </citation>
    <scope>NUCLEOTIDE SEQUENCE [LARGE SCALE GENOMIC DNA]</scope>
    <source>
        <strain evidence="4 5">ATCC 28485</strain>
    </source>
</reference>
<evidence type="ECO:0000313" key="5">
    <source>
        <dbReference type="Proteomes" id="UP000094565"/>
    </source>
</evidence>
<dbReference type="InterPro" id="IPR029047">
    <property type="entry name" value="HSP70_peptide-bd_sf"/>
</dbReference>
<dbReference type="SUPFAM" id="SSF53067">
    <property type="entry name" value="Actin-like ATPase domain"/>
    <property type="match status" value="2"/>
</dbReference>
<dbReference type="EMBL" id="CP014584">
    <property type="protein sequence ID" value="ANZ73875.1"/>
    <property type="molecule type" value="Genomic_DNA"/>
</dbReference>
<dbReference type="Gene3D" id="3.90.640.10">
    <property type="entry name" value="Actin, Chain A, domain 4"/>
    <property type="match status" value="1"/>
</dbReference>
<dbReference type="SUPFAM" id="SSF100920">
    <property type="entry name" value="Heat shock protein 70kD (HSP70), peptide-binding domain"/>
    <property type="match status" value="1"/>
</dbReference>
<name>A0A1B2J7B3_PICPA</name>
<keyword evidence="3" id="KW-0067">ATP-binding</keyword>
<evidence type="ECO:0000256" key="1">
    <source>
        <dbReference type="ARBA" id="ARBA00007381"/>
    </source>
</evidence>
<dbReference type="Proteomes" id="UP000094565">
    <property type="component" value="Chromosome 1"/>
</dbReference>
<evidence type="ECO:0000256" key="3">
    <source>
        <dbReference type="ARBA" id="ARBA00022840"/>
    </source>
</evidence>
<keyword evidence="2" id="KW-0547">Nucleotide-binding</keyword>
<dbReference type="Gene3D" id="3.30.30.30">
    <property type="match status" value="1"/>
</dbReference>
<evidence type="ECO:0000256" key="2">
    <source>
        <dbReference type="ARBA" id="ARBA00022741"/>
    </source>
</evidence>
<organism evidence="4 5">
    <name type="scientific">Komagataella pastoris</name>
    <name type="common">Yeast</name>
    <name type="synonym">Pichia pastoris</name>
    <dbReference type="NCBI Taxonomy" id="4922"/>
    <lineage>
        <taxon>Eukaryota</taxon>
        <taxon>Fungi</taxon>
        <taxon>Dikarya</taxon>
        <taxon>Ascomycota</taxon>
        <taxon>Saccharomycotina</taxon>
        <taxon>Pichiomycetes</taxon>
        <taxon>Pichiales</taxon>
        <taxon>Pichiaceae</taxon>
        <taxon>Komagataella</taxon>
    </lineage>
</organism>
<evidence type="ECO:0000313" key="4">
    <source>
        <dbReference type="EMBL" id="ANZ73875.1"/>
    </source>
</evidence>
<sequence length="531" mass="57932">MSFIGLHFGNTSTSIAVTKGDGKVDVIASPDGERAIPSALSYVGTDEYHGGQALAQLIRNPQNTIINFRDFAGVSFDKAVLPEIVNSAKAINVDGKVGYEIEEDGKKTKITVDEVIKRHFQQIKAAAEDYIGNKVEGVVLTTPTNFSDEQKKALKSATKEAGLNVLQFINEPSAALLAHLTANNKLEEDKIYVVADFGGVRSDAAVITARGGIFTILATEHNFELGGDQLDAALSEFFAKEFEKKYKANPRKTQRSLAKLKSECITTKKTLSNVQSSTISIDSLSDGFDFHSSINRLRYEVVARDIFSKMASFVEETVRKAGLETLDIDEVLLVGGTSNTPRLSSNVQFIFPESTVVVSPALDSKALDPSELICRGAALQAALIESYDEDEINQSLQPVVVNLEHIAKPIGLKNADGEFIQIISRETAYPIKRSLTFDTPGDVLIELYEGERTIEESTVEPEEGDEEYSDEEPEVLKKVVYVPGQLLAQIPFKGQTANGKLEVIVRITVDGLLQATVRSGDKVERVDVHST</sequence>
<dbReference type="Gene3D" id="2.60.34.10">
    <property type="entry name" value="Substrate Binding Domain Of DNAk, Chain A, domain 1"/>
    <property type="match status" value="1"/>
</dbReference>
<accession>A0A1B2J7B3</accession>
<gene>
    <name evidence="4" type="primary">SSZ1</name>
    <name evidence="4" type="ORF">ATY40_BA7501516</name>
</gene>
<dbReference type="Pfam" id="PF00012">
    <property type="entry name" value="HSP70"/>
    <property type="match status" value="1"/>
</dbReference>
<dbReference type="GO" id="GO:0005634">
    <property type="term" value="C:nucleus"/>
    <property type="evidence" value="ECO:0007669"/>
    <property type="project" value="TreeGrafter"/>
</dbReference>
<dbReference type="FunFam" id="3.90.640.10:FF:000010">
    <property type="entry name" value="heat shock 70 kDa protein 14"/>
    <property type="match status" value="1"/>
</dbReference>
<dbReference type="GO" id="GO:0005524">
    <property type="term" value="F:ATP binding"/>
    <property type="evidence" value="ECO:0007669"/>
    <property type="project" value="UniProtKB-KW"/>
</dbReference>
<dbReference type="InterPro" id="IPR043129">
    <property type="entry name" value="ATPase_NBD"/>
</dbReference>
<dbReference type="AlphaFoldDB" id="A0A1B2J7B3"/>
<comment type="similarity">
    <text evidence="1">Belongs to the heat shock protein 70 family.</text>
</comment>
<dbReference type="GO" id="GO:0140662">
    <property type="term" value="F:ATP-dependent protein folding chaperone"/>
    <property type="evidence" value="ECO:0007669"/>
    <property type="project" value="InterPro"/>
</dbReference>
<dbReference type="PANTHER" id="PTHR45639:SF32">
    <property type="entry name" value="HEAT SHOCK PROTEIN PDR13"/>
    <property type="match status" value="1"/>
</dbReference>